<evidence type="ECO:0000313" key="1">
    <source>
        <dbReference type="EMBL" id="PTW58761.1"/>
    </source>
</evidence>
<evidence type="ECO:0000313" key="2">
    <source>
        <dbReference type="Proteomes" id="UP000244081"/>
    </source>
</evidence>
<protein>
    <submittedName>
        <fullName evidence="1">Uncharacterized protein DUF2000</fullName>
    </submittedName>
</protein>
<proteinExistence type="predicted"/>
<dbReference type="SUPFAM" id="SSF102462">
    <property type="entry name" value="Peptidyl-tRNA hydrolase II"/>
    <property type="match status" value="1"/>
</dbReference>
<dbReference type="AlphaFoldDB" id="A0A2T5V4S6"/>
<dbReference type="EMBL" id="QAYG01000009">
    <property type="protein sequence ID" value="PTW58761.1"/>
    <property type="molecule type" value="Genomic_DNA"/>
</dbReference>
<accession>A0A2T5V4S6</accession>
<comment type="caution">
    <text evidence="1">The sequence shown here is derived from an EMBL/GenBank/DDBJ whole genome shotgun (WGS) entry which is preliminary data.</text>
</comment>
<dbReference type="Gene3D" id="3.40.1490.10">
    <property type="entry name" value="Bit1"/>
    <property type="match status" value="1"/>
</dbReference>
<dbReference type="InterPro" id="IPR018988">
    <property type="entry name" value="DUF2000"/>
</dbReference>
<dbReference type="OrthoDB" id="9095096at2"/>
<dbReference type="Pfam" id="PF09391">
    <property type="entry name" value="DUF2000"/>
    <property type="match status" value="1"/>
</dbReference>
<sequence>MPIKPVIILSQELPKGLQANFAAVLAMSLGKLQPDLVGAATPTADGITLEGITTVALPILAAPAEDLPQLFEDGADLPLRLAYMRSAFEARNYDDYTMRIAEKPLADHVPQALLFAGPRKAVDRRFGRLPLLR</sequence>
<name>A0A2T5V4S6_9HYPH</name>
<keyword evidence="2" id="KW-1185">Reference proteome</keyword>
<gene>
    <name evidence="1" type="ORF">C8N35_10964</name>
</gene>
<reference evidence="1 2" key="1">
    <citation type="submission" date="2018-04" db="EMBL/GenBank/DDBJ databases">
        <title>Genomic Encyclopedia of Archaeal and Bacterial Type Strains, Phase II (KMG-II): from individual species to whole genera.</title>
        <authorList>
            <person name="Goeker M."/>
        </authorList>
    </citation>
    <scope>NUCLEOTIDE SEQUENCE [LARGE SCALE GENOMIC DNA]</scope>
    <source>
        <strain evidence="1 2">DSM 23382</strain>
    </source>
</reference>
<organism evidence="1 2">
    <name type="scientific">Breoghania corrubedonensis</name>
    <dbReference type="NCBI Taxonomy" id="665038"/>
    <lineage>
        <taxon>Bacteria</taxon>
        <taxon>Pseudomonadati</taxon>
        <taxon>Pseudomonadota</taxon>
        <taxon>Alphaproteobacteria</taxon>
        <taxon>Hyphomicrobiales</taxon>
        <taxon>Stappiaceae</taxon>
        <taxon>Breoghania</taxon>
    </lineage>
</organism>
<dbReference type="Proteomes" id="UP000244081">
    <property type="component" value="Unassembled WGS sequence"/>
</dbReference>
<dbReference type="InterPro" id="IPR023476">
    <property type="entry name" value="Pep_tRNA_hydro_II_dom_sf"/>
</dbReference>
<dbReference type="RefSeq" id="WP_107991295.1">
    <property type="nucleotide sequence ID" value="NZ_QAYG01000009.1"/>
</dbReference>